<evidence type="ECO:0000313" key="5">
    <source>
        <dbReference type="EMBL" id="UOQ91998.1"/>
    </source>
</evidence>
<gene>
    <name evidence="5" type="ORF">MUO14_16015</name>
</gene>
<dbReference type="SUPFAM" id="SSF51569">
    <property type="entry name" value="Aldolase"/>
    <property type="match status" value="1"/>
</dbReference>
<dbReference type="CDD" id="cd07938">
    <property type="entry name" value="DRE_TIM_HMGL"/>
    <property type="match status" value="1"/>
</dbReference>
<proteinExistence type="inferred from homology"/>
<dbReference type="PROSITE" id="PS50991">
    <property type="entry name" value="PYR_CT"/>
    <property type="match status" value="1"/>
</dbReference>
<dbReference type="RefSeq" id="WP_244751609.1">
    <property type="nucleotide sequence ID" value="NZ_CP095074.1"/>
</dbReference>
<accession>A0ABY4GVR7</accession>
<evidence type="ECO:0000313" key="6">
    <source>
        <dbReference type="Proteomes" id="UP000831880"/>
    </source>
</evidence>
<dbReference type="PANTHER" id="PTHR42738">
    <property type="entry name" value="HYDROXYMETHYLGLUTARYL-COA LYASE"/>
    <property type="match status" value="1"/>
</dbReference>
<keyword evidence="3 5" id="KW-0456">Lyase</keyword>
<dbReference type="InterPro" id="IPR000891">
    <property type="entry name" value="PYR_CT"/>
</dbReference>
<dbReference type="NCBIfam" id="NF004283">
    <property type="entry name" value="PRK05692.1"/>
    <property type="match status" value="1"/>
</dbReference>
<evidence type="ECO:0000256" key="2">
    <source>
        <dbReference type="ARBA" id="ARBA00022723"/>
    </source>
</evidence>
<keyword evidence="2" id="KW-0479">Metal-binding</keyword>
<evidence type="ECO:0000256" key="1">
    <source>
        <dbReference type="ARBA" id="ARBA00009405"/>
    </source>
</evidence>
<dbReference type="Pfam" id="PF00682">
    <property type="entry name" value="HMGL-like"/>
    <property type="match status" value="1"/>
</dbReference>
<sequence length="320" mass="34925">MRSRNLELPSKVIVCEVAPRDGFQAEAKWIPTENKVKIIRELAKTGLESMEVTSFVHPEAIPQLKDAEEVVRQVQDLEDLHFRALVPNVKGAQRAIDSGIKKLKLMLSATDSHSLSNANATVEDAQNRLEPIIDLAHKQNIIVGGSISVAFGCPYEGKVHVNQLIPIIKRYQKMGVSEISLADTTGMANPKQVYDTLGELKEEFPTITFSMHFHNTRGMAVANTVSALQQDVIHFDSSIAGLGGCPYAPGASGNVATEDLVHFLHESGMETGVNLESLTQTAENVRNMIGHDGGSYLLQAGPCSTLHRKPTAQQKIQINK</sequence>
<dbReference type="GO" id="GO:0016829">
    <property type="term" value="F:lyase activity"/>
    <property type="evidence" value="ECO:0007669"/>
    <property type="project" value="UniProtKB-KW"/>
</dbReference>
<keyword evidence="6" id="KW-1185">Reference proteome</keyword>
<comment type="similarity">
    <text evidence="1">Belongs to the HMG-CoA lyase family.</text>
</comment>
<dbReference type="Gene3D" id="3.20.20.70">
    <property type="entry name" value="Aldolase class I"/>
    <property type="match status" value="1"/>
</dbReference>
<dbReference type="Proteomes" id="UP000831880">
    <property type="component" value="Chromosome"/>
</dbReference>
<dbReference type="InterPro" id="IPR043594">
    <property type="entry name" value="HMGL"/>
</dbReference>
<name>A0ABY4GVR7_9BACI</name>
<dbReference type="PANTHER" id="PTHR42738:SF7">
    <property type="entry name" value="HYDROXYMETHYLGLUTARYL-COA LYASE"/>
    <property type="match status" value="1"/>
</dbReference>
<dbReference type="EMBL" id="CP095074">
    <property type="protein sequence ID" value="UOQ91998.1"/>
    <property type="molecule type" value="Genomic_DNA"/>
</dbReference>
<dbReference type="InterPro" id="IPR013785">
    <property type="entry name" value="Aldolase_TIM"/>
</dbReference>
<feature type="domain" description="Pyruvate carboxyltransferase" evidence="4">
    <location>
        <begin position="12"/>
        <end position="279"/>
    </location>
</feature>
<organism evidence="5 6">
    <name type="scientific">Halobacillus shinanisalinarum</name>
    <dbReference type="NCBI Taxonomy" id="2932258"/>
    <lineage>
        <taxon>Bacteria</taxon>
        <taxon>Bacillati</taxon>
        <taxon>Bacillota</taxon>
        <taxon>Bacilli</taxon>
        <taxon>Bacillales</taxon>
        <taxon>Bacillaceae</taxon>
        <taxon>Halobacillus</taxon>
    </lineage>
</organism>
<evidence type="ECO:0000256" key="3">
    <source>
        <dbReference type="ARBA" id="ARBA00023239"/>
    </source>
</evidence>
<reference evidence="5 6" key="1">
    <citation type="submission" date="2022-04" db="EMBL/GenBank/DDBJ databases">
        <title>Halobacillus sp. isolated from saltern.</title>
        <authorList>
            <person name="Won M."/>
            <person name="Lee C.-M."/>
            <person name="Woen H.-Y."/>
            <person name="Kwon S.-W."/>
        </authorList>
    </citation>
    <scope>NUCLEOTIDE SEQUENCE [LARGE SCALE GENOMIC DNA]</scope>
    <source>
        <strain evidence="5 6">SSTM10-2</strain>
    </source>
</reference>
<protein>
    <submittedName>
        <fullName evidence="5">Hydroxymethylglutaryl-CoA lyase</fullName>
    </submittedName>
</protein>
<evidence type="ECO:0000259" key="4">
    <source>
        <dbReference type="PROSITE" id="PS50991"/>
    </source>
</evidence>